<evidence type="ECO:0000313" key="1">
    <source>
        <dbReference type="EMBL" id="KAJ8040373.1"/>
    </source>
</evidence>
<protein>
    <submittedName>
        <fullName evidence="1">Uncharacterized protein</fullName>
    </submittedName>
</protein>
<sequence length="238" mass="26771">MYRWKSTLVDTGTFRSTVSGHVYKARLASVPLLETKVHYVSLLGSVKVPVSYKGSQVQCLVDLLVVKGKNPSSFGRDLLERVKLDLGSIFSVERSDKRTSRSDLQISQQLKELLKTNEALFEASSLSLGMNGFTASLKLKANAKPVFQKDGPVTYSLVSQAKKEYERLRETGIINSIDTNNWASPVVHIEKLNGNFRVVWRLQGLNECIEDDNCNNLISRHFQPDWQKTELSLSPSQH</sequence>
<dbReference type="InterPro" id="IPR043502">
    <property type="entry name" value="DNA/RNA_pol_sf"/>
</dbReference>
<gene>
    <name evidence="1" type="ORF">HOLleu_14641</name>
</gene>
<dbReference type="OrthoDB" id="5978043at2759"/>
<dbReference type="Gene3D" id="3.10.10.10">
    <property type="entry name" value="HIV Type 1 Reverse Transcriptase, subunit A, domain 1"/>
    <property type="match status" value="1"/>
</dbReference>
<keyword evidence="2" id="KW-1185">Reference proteome</keyword>
<evidence type="ECO:0000313" key="2">
    <source>
        <dbReference type="Proteomes" id="UP001152320"/>
    </source>
</evidence>
<dbReference type="AlphaFoldDB" id="A0A9Q1C8X2"/>
<dbReference type="PANTHER" id="PTHR37984:SF9">
    <property type="entry name" value="INTEGRASE CATALYTIC DOMAIN-CONTAINING PROTEIN"/>
    <property type="match status" value="1"/>
</dbReference>
<name>A0A9Q1C8X2_HOLLE</name>
<reference evidence="1" key="1">
    <citation type="submission" date="2021-10" db="EMBL/GenBank/DDBJ databases">
        <title>Tropical sea cucumber genome reveals ecological adaptation and Cuvierian tubules defense mechanism.</title>
        <authorList>
            <person name="Chen T."/>
        </authorList>
    </citation>
    <scope>NUCLEOTIDE SEQUENCE</scope>
    <source>
        <strain evidence="1">Nanhai2018</strain>
        <tissue evidence="1">Muscle</tissue>
    </source>
</reference>
<dbReference type="PANTHER" id="PTHR37984">
    <property type="entry name" value="PROTEIN CBG26694"/>
    <property type="match status" value="1"/>
</dbReference>
<comment type="caution">
    <text evidence="1">The sequence shown here is derived from an EMBL/GenBank/DDBJ whole genome shotgun (WGS) entry which is preliminary data.</text>
</comment>
<organism evidence="1 2">
    <name type="scientific">Holothuria leucospilota</name>
    <name type="common">Black long sea cucumber</name>
    <name type="synonym">Mertensiothuria leucospilota</name>
    <dbReference type="NCBI Taxonomy" id="206669"/>
    <lineage>
        <taxon>Eukaryota</taxon>
        <taxon>Metazoa</taxon>
        <taxon>Echinodermata</taxon>
        <taxon>Eleutherozoa</taxon>
        <taxon>Echinozoa</taxon>
        <taxon>Holothuroidea</taxon>
        <taxon>Aspidochirotacea</taxon>
        <taxon>Aspidochirotida</taxon>
        <taxon>Holothuriidae</taxon>
        <taxon>Holothuria</taxon>
    </lineage>
</organism>
<accession>A0A9Q1C8X2</accession>
<dbReference type="SUPFAM" id="SSF56672">
    <property type="entry name" value="DNA/RNA polymerases"/>
    <property type="match status" value="1"/>
</dbReference>
<dbReference type="EMBL" id="JAIZAY010000006">
    <property type="protein sequence ID" value="KAJ8040373.1"/>
    <property type="molecule type" value="Genomic_DNA"/>
</dbReference>
<proteinExistence type="predicted"/>
<dbReference type="InterPro" id="IPR050951">
    <property type="entry name" value="Retrovirus_Pol_polyprotein"/>
</dbReference>
<dbReference type="Proteomes" id="UP001152320">
    <property type="component" value="Chromosome 6"/>
</dbReference>